<accession>A0A7J6KSA2</accession>
<evidence type="ECO:0000256" key="1">
    <source>
        <dbReference type="ARBA" id="ARBA00004141"/>
    </source>
</evidence>
<dbReference type="Pfam" id="PF11744">
    <property type="entry name" value="ALMT"/>
    <property type="match status" value="1"/>
</dbReference>
<dbReference type="Pfam" id="PF19036">
    <property type="entry name" value="Fuz_longin_1"/>
    <property type="match status" value="1"/>
</dbReference>
<evidence type="ECO:0000256" key="3">
    <source>
        <dbReference type="ARBA" id="ARBA00022989"/>
    </source>
</evidence>
<dbReference type="InterPro" id="IPR043971">
    <property type="entry name" value="FUZ/MON1/HPS1_longin_2"/>
</dbReference>
<dbReference type="PANTHER" id="PTHR13027:SF7">
    <property type="entry name" value="VACUOLAR FUSION PROTEIN MON1 HOMOLOG"/>
    <property type="match status" value="1"/>
</dbReference>
<organism evidence="9 10">
    <name type="scientific">Perkinsus olseni</name>
    <name type="common">Perkinsus atlanticus</name>
    <dbReference type="NCBI Taxonomy" id="32597"/>
    <lineage>
        <taxon>Eukaryota</taxon>
        <taxon>Sar</taxon>
        <taxon>Alveolata</taxon>
        <taxon>Perkinsozoa</taxon>
        <taxon>Perkinsea</taxon>
        <taxon>Perkinsida</taxon>
        <taxon>Perkinsidae</taxon>
        <taxon>Perkinsus</taxon>
    </lineage>
</organism>
<evidence type="ECO:0000313" key="9">
    <source>
        <dbReference type="EMBL" id="KAF4649987.1"/>
    </source>
</evidence>
<evidence type="ECO:0000256" key="2">
    <source>
        <dbReference type="ARBA" id="ARBA00022692"/>
    </source>
</evidence>
<dbReference type="GO" id="GO:0015743">
    <property type="term" value="P:malate transport"/>
    <property type="evidence" value="ECO:0007669"/>
    <property type="project" value="InterPro"/>
</dbReference>
<evidence type="ECO:0000313" key="10">
    <source>
        <dbReference type="Proteomes" id="UP000570595"/>
    </source>
</evidence>
<dbReference type="GO" id="GO:0016020">
    <property type="term" value="C:membrane"/>
    <property type="evidence" value="ECO:0007669"/>
    <property type="project" value="UniProtKB-SubCell"/>
</dbReference>
<dbReference type="InterPro" id="IPR043972">
    <property type="entry name" value="FUZ/MON1/HPS1_longin_1"/>
</dbReference>
<feature type="region of interest" description="Disordered" evidence="5">
    <location>
        <begin position="1141"/>
        <end position="1164"/>
    </location>
</feature>
<comment type="caution">
    <text evidence="9">The sequence shown here is derived from an EMBL/GenBank/DDBJ whole genome shotgun (WGS) entry which is preliminary data.</text>
</comment>
<feature type="domain" description="FUZ/MON1/HPS1 first Longin" evidence="7">
    <location>
        <begin position="6"/>
        <end position="143"/>
    </location>
</feature>
<dbReference type="GO" id="GO:0006623">
    <property type="term" value="P:protein targeting to vacuole"/>
    <property type="evidence" value="ECO:0007669"/>
    <property type="project" value="InterPro"/>
</dbReference>
<feature type="transmembrane region" description="Helical" evidence="6">
    <location>
        <begin position="765"/>
        <end position="786"/>
    </location>
</feature>
<keyword evidence="3 6" id="KW-1133">Transmembrane helix</keyword>
<evidence type="ECO:0000259" key="7">
    <source>
        <dbReference type="Pfam" id="PF19036"/>
    </source>
</evidence>
<feature type="transmembrane region" description="Helical" evidence="6">
    <location>
        <begin position="387"/>
        <end position="408"/>
    </location>
</feature>
<evidence type="ECO:0000256" key="4">
    <source>
        <dbReference type="ARBA" id="ARBA00023136"/>
    </source>
</evidence>
<dbReference type="AlphaFoldDB" id="A0A7J6KSA2"/>
<dbReference type="GO" id="GO:0016192">
    <property type="term" value="P:vesicle-mediated transport"/>
    <property type="evidence" value="ECO:0007669"/>
    <property type="project" value="InterPro"/>
</dbReference>
<dbReference type="Pfam" id="PF19037">
    <property type="entry name" value="Fuz_longin_2"/>
    <property type="match status" value="1"/>
</dbReference>
<dbReference type="PANTHER" id="PTHR13027">
    <property type="entry name" value="SAND PROTEIN-RELATED"/>
    <property type="match status" value="1"/>
</dbReference>
<feature type="transmembrane region" description="Helical" evidence="6">
    <location>
        <begin position="869"/>
        <end position="891"/>
    </location>
</feature>
<comment type="subcellular location">
    <subcellularLocation>
        <location evidence="1">Membrane</location>
        <topology evidence="1">Multi-pass membrane protein</topology>
    </subcellularLocation>
</comment>
<feature type="compositionally biased region" description="Polar residues" evidence="5">
    <location>
        <begin position="1141"/>
        <end position="1157"/>
    </location>
</feature>
<evidence type="ECO:0000256" key="6">
    <source>
        <dbReference type="SAM" id="Phobius"/>
    </source>
</evidence>
<evidence type="ECO:0000256" key="5">
    <source>
        <dbReference type="SAM" id="MobiDB-lite"/>
    </source>
</evidence>
<feature type="transmembrane region" description="Helical" evidence="6">
    <location>
        <begin position="474"/>
        <end position="494"/>
    </location>
</feature>
<feature type="transmembrane region" description="Helical" evidence="6">
    <location>
        <begin position="420"/>
        <end position="437"/>
    </location>
</feature>
<keyword evidence="4 6" id="KW-0472">Membrane</keyword>
<reference evidence="9 10" key="1">
    <citation type="submission" date="2020-04" db="EMBL/GenBank/DDBJ databases">
        <title>Perkinsus olseni comparative genomics.</title>
        <authorList>
            <person name="Bogema D.R."/>
        </authorList>
    </citation>
    <scope>NUCLEOTIDE SEQUENCE [LARGE SCALE GENOMIC DNA]</scope>
    <source>
        <strain evidence="9">ATCC PRA-179</strain>
    </source>
</reference>
<sequence length="1164" mass="128961">MSAMVMLDSSGKPVYTRYGSPDGVSAFCGALAAIVSKFGQFYQMSGGASDDSLRCITTSGGTRFVFLDRTPLWLVAICKGRTAGNKKQAPLPVVPLAQLRSMLNAVYRQLITVLTSRVETMLLERPSYDVRALLGGTESVLANIIRWSERDVITLCEDLSCFEPLPLHRETRDKLINTLLGLRPNGSLTPHCFAAMILGGHRVAAMVSGPSKLLKPCDMPTFINLTIASGSLRSGSCWSPVCLPAGLDREVFVYSYVQRLCGDVFIVFLCASPDQDAFYSCQRAADHVSRMLTPVGIVNEVQAASDAAPISIANDPALLQTLGDQPLESRRYTPAPEGIKILEKVIHVAMYLPASSQLFSSKILGPIWAAVASDFNYQFCKSFSRRAITGVWIGATTGALVHYLISVMSGTVGKPEEYPRLWAVFLQLPCTFMFCMARGQAGCKLSDVFLGQHALIVSSIPTEFFTVSPYGEDIVYAVSGTVGILVSFILITLLKLLHWLPSPGLPPFEEFSYQAADFYDVLTSYANSGKKQHKIVESTCEDFVEACIGITGGGGPKELYGPAWQMAGFLFSLRQVGLRGCYSDFIMEHYWDPLASKIFKLRSDVGAVLRNLFDTDADPEVLNIDLRTRARRLESGLLTVDNAAERGYMEGKFEPPKSYEFMRFQFMIGSIMFFAVRTEEFKEAVLKLRQGKLGKSEESHGVYRLFENFADFWKVWWKKPFFNRTEEQRSIQPQLMFAVRFTAAIVVASVVLIIGGWYSDGVYHHARWAIVPLYVCFMPTVGSSLLRGTRRVLGTMAGAALGMVCVLANAHDRAAVFVEAMVVGYVGKLASLYHPIEYAGRQFMNTWYVVCLDLALSTMDSKREMVIAAAWRLGLTTCGILYCTLVSGMFFPDFASDQMRLRSAHALSRAGKGVREAMDQLVASRESEDGTADIQDVRQEFGSHIFEDIRSVMPCRSDASAEIAVFGRMMLISDMSKRVFRNSSDLFRLTRYSLVLHNSLVSTTLRVSGCAVEILDPLLPSLKEFSQALEASRSRLVEEMVKPDASRGSPPPLDDINVTMQKCVDAFLAARRQLVKDALSGSDRAIRVTNGGGFRVYHLVYALSVFSEFWTDLESELIGRQRPCEMIRLSTDIGEPRLIRTMSSTRSSPSFNLSIQPTRRHPSK</sequence>
<evidence type="ECO:0000259" key="8">
    <source>
        <dbReference type="Pfam" id="PF19037"/>
    </source>
</evidence>
<dbReference type="Proteomes" id="UP000570595">
    <property type="component" value="Unassembled WGS sequence"/>
</dbReference>
<name>A0A7J6KSA2_PEROL</name>
<proteinExistence type="predicted"/>
<dbReference type="InterPro" id="IPR020966">
    <property type="entry name" value="ALMT"/>
</dbReference>
<keyword evidence="2 6" id="KW-0812">Transmembrane</keyword>
<feature type="domain" description="FUZ/MON1/HPS1 second Longin" evidence="8">
    <location>
        <begin position="195"/>
        <end position="287"/>
    </location>
</feature>
<dbReference type="PRINTS" id="PR01546">
    <property type="entry name" value="YEAST73DUF"/>
</dbReference>
<dbReference type="InterPro" id="IPR004353">
    <property type="entry name" value="Mon1"/>
</dbReference>
<protein>
    <submittedName>
        <fullName evidence="9">Golgi transport complex subunit 3</fullName>
    </submittedName>
</protein>
<dbReference type="EMBL" id="JABAHT010001157">
    <property type="protein sequence ID" value="KAF4649987.1"/>
    <property type="molecule type" value="Genomic_DNA"/>
</dbReference>
<dbReference type="OrthoDB" id="272411at2759"/>
<gene>
    <name evidence="9" type="primary">COG3_1</name>
    <name evidence="9" type="ORF">FOZ61_000765</name>
</gene>
<feature type="transmembrane region" description="Helical" evidence="6">
    <location>
        <begin position="737"/>
        <end position="759"/>
    </location>
</feature>